<protein>
    <recommendedName>
        <fullName evidence="2">NB-ARC domain-containing protein</fullName>
    </recommendedName>
</protein>
<dbReference type="PRINTS" id="PR00364">
    <property type="entry name" value="DISEASERSIST"/>
</dbReference>
<evidence type="ECO:0000313" key="3">
    <source>
        <dbReference type="EMBL" id="KAJ9556425.1"/>
    </source>
</evidence>
<evidence type="ECO:0000313" key="4">
    <source>
        <dbReference type="Proteomes" id="UP001172457"/>
    </source>
</evidence>
<name>A0AA38T8P0_9ASTR</name>
<gene>
    <name evidence="3" type="ORF">OSB04_011039</name>
</gene>
<dbReference type="GO" id="GO:0043531">
    <property type="term" value="F:ADP binding"/>
    <property type="evidence" value="ECO:0007669"/>
    <property type="project" value="InterPro"/>
</dbReference>
<dbReference type="Pfam" id="PF00931">
    <property type="entry name" value="NB-ARC"/>
    <property type="match status" value="1"/>
</dbReference>
<organism evidence="3 4">
    <name type="scientific">Centaurea solstitialis</name>
    <name type="common">yellow star-thistle</name>
    <dbReference type="NCBI Taxonomy" id="347529"/>
    <lineage>
        <taxon>Eukaryota</taxon>
        <taxon>Viridiplantae</taxon>
        <taxon>Streptophyta</taxon>
        <taxon>Embryophyta</taxon>
        <taxon>Tracheophyta</taxon>
        <taxon>Spermatophyta</taxon>
        <taxon>Magnoliopsida</taxon>
        <taxon>eudicotyledons</taxon>
        <taxon>Gunneridae</taxon>
        <taxon>Pentapetalae</taxon>
        <taxon>asterids</taxon>
        <taxon>campanulids</taxon>
        <taxon>Asterales</taxon>
        <taxon>Asteraceae</taxon>
        <taxon>Carduoideae</taxon>
        <taxon>Cardueae</taxon>
        <taxon>Centaureinae</taxon>
        <taxon>Centaurea</taxon>
    </lineage>
</organism>
<feature type="domain" description="NB-ARC" evidence="2">
    <location>
        <begin position="114"/>
        <end position="228"/>
    </location>
</feature>
<dbReference type="InterPro" id="IPR027417">
    <property type="entry name" value="P-loop_NTPase"/>
</dbReference>
<dbReference type="InterPro" id="IPR002182">
    <property type="entry name" value="NB-ARC"/>
</dbReference>
<accession>A0AA38T8P0</accession>
<sequence>MRCMHGREEKMIGEIELEWSDGFVGSQTEELETKVLNLCILTSIKRDYEPSQARKFLPDCYTRTSLISDNCDRWKTDKYEPKIRERFVRGHAIVFDDKAIKKIAQQSVGDEAYDKNFNVVPIVGIGGVDKTTLARLLYYDTKMKDHFKVMAWVCVFGEFDILKIICHQGKQRFHRYKFAPRGYNEEQFILVMDDVWNENNENWDTLVRPWEPRSKIIITTWKEQLVRNLSFEEALTLFSQHTLGVSNLDAYPILRPHGGRHCEKVQWLALALKALGRSLRTITNEEN</sequence>
<comment type="caution">
    <text evidence="3">The sequence shown here is derived from an EMBL/GenBank/DDBJ whole genome shotgun (WGS) entry which is preliminary data.</text>
</comment>
<reference evidence="3" key="1">
    <citation type="submission" date="2023-03" db="EMBL/GenBank/DDBJ databases">
        <title>Chromosome-scale reference genome and RAD-based genetic map of yellow starthistle (Centaurea solstitialis) reveal putative structural variation and QTLs associated with invader traits.</title>
        <authorList>
            <person name="Reatini B."/>
            <person name="Cang F.A."/>
            <person name="Jiang Q."/>
            <person name="Mckibben M.T.W."/>
            <person name="Barker M.S."/>
            <person name="Rieseberg L.H."/>
            <person name="Dlugosch K.M."/>
        </authorList>
    </citation>
    <scope>NUCLEOTIDE SEQUENCE</scope>
    <source>
        <strain evidence="3">CAN-66</strain>
        <tissue evidence="3">Leaf</tissue>
    </source>
</reference>
<keyword evidence="4" id="KW-1185">Reference proteome</keyword>
<evidence type="ECO:0000259" key="2">
    <source>
        <dbReference type="Pfam" id="PF00931"/>
    </source>
</evidence>
<keyword evidence="1" id="KW-0611">Plant defense</keyword>
<dbReference type="Gene3D" id="3.40.50.300">
    <property type="entry name" value="P-loop containing nucleotide triphosphate hydrolases"/>
    <property type="match status" value="1"/>
</dbReference>
<dbReference type="GO" id="GO:0006952">
    <property type="term" value="P:defense response"/>
    <property type="evidence" value="ECO:0007669"/>
    <property type="project" value="UniProtKB-KW"/>
</dbReference>
<dbReference type="PANTHER" id="PTHR36766:SF61">
    <property type="entry name" value="NB-ARC DOMAIN DISEASE RESISTANCE PROTEIN"/>
    <property type="match status" value="1"/>
</dbReference>
<dbReference type="PANTHER" id="PTHR36766">
    <property type="entry name" value="PLANT BROAD-SPECTRUM MILDEW RESISTANCE PROTEIN RPW8"/>
    <property type="match status" value="1"/>
</dbReference>
<dbReference type="Proteomes" id="UP001172457">
    <property type="component" value="Chromosome 3"/>
</dbReference>
<dbReference type="AlphaFoldDB" id="A0AA38T8P0"/>
<proteinExistence type="predicted"/>
<dbReference type="SUPFAM" id="SSF52540">
    <property type="entry name" value="P-loop containing nucleoside triphosphate hydrolases"/>
    <property type="match status" value="1"/>
</dbReference>
<evidence type="ECO:0000256" key="1">
    <source>
        <dbReference type="ARBA" id="ARBA00022821"/>
    </source>
</evidence>
<dbReference type="EMBL" id="JARYMX010000003">
    <property type="protein sequence ID" value="KAJ9556425.1"/>
    <property type="molecule type" value="Genomic_DNA"/>
</dbReference>